<dbReference type="AlphaFoldDB" id="A0A4Z0C7K1"/>
<feature type="signal peptide" evidence="1">
    <location>
        <begin position="1"/>
        <end position="21"/>
    </location>
</feature>
<comment type="caution">
    <text evidence="2">The sequence shown here is derived from an EMBL/GenBank/DDBJ whole genome shotgun (WGS) entry which is preliminary data.</text>
</comment>
<dbReference type="Proteomes" id="UP000298180">
    <property type="component" value="Unassembled WGS sequence"/>
</dbReference>
<evidence type="ECO:0000313" key="3">
    <source>
        <dbReference type="Proteomes" id="UP000298180"/>
    </source>
</evidence>
<organism evidence="2 3">
    <name type="scientific">Ramlibacter henchirensis</name>
    <dbReference type="NCBI Taxonomy" id="204072"/>
    <lineage>
        <taxon>Bacteria</taxon>
        <taxon>Pseudomonadati</taxon>
        <taxon>Pseudomonadota</taxon>
        <taxon>Betaproteobacteria</taxon>
        <taxon>Burkholderiales</taxon>
        <taxon>Comamonadaceae</taxon>
        <taxon>Ramlibacter</taxon>
    </lineage>
</organism>
<feature type="chain" id="PRO_5021300855" evidence="1">
    <location>
        <begin position="22"/>
        <end position="315"/>
    </location>
</feature>
<keyword evidence="1" id="KW-0732">Signal</keyword>
<evidence type="ECO:0000313" key="2">
    <source>
        <dbReference type="EMBL" id="TFZ06882.1"/>
    </source>
</evidence>
<dbReference type="GO" id="GO:0016788">
    <property type="term" value="F:hydrolase activity, acting on ester bonds"/>
    <property type="evidence" value="ECO:0007669"/>
    <property type="project" value="InterPro"/>
</dbReference>
<accession>A0A4Z0C7K1</accession>
<sequence>MPFPLRRALLTAACALPIVLAACGGGDIVSEFQPTRVVAFGDAFADAGQRGVRYTINDAGATNWTQQLAGRYGLTLAPSNGGGTSFATGSARISVRPDAGGDAATPSITEQIGTFLAAGAPGSGDLVVLAGGVADILVQMAALNAGSQSQAQAIEAVRQAGRELGAQARRLVDAGADRLIVVGPYNLGRSPWAKGRGQEGFVESLTTEFNNALKISIANLGANVLYVDAALHFNLVTAAPAGFGFTDVTTVACNSVDAGAGIGIGAGQVNSALCTGGTLATGAPGTTLFADPVYFTPAGNVSFGNYAFDRARERW</sequence>
<dbReference type="Gene3D" id="3.40.50.1110">
    <property type="entry name" value="SGNH hydrolase"/>
    <property type="match status" value="1"/>
</dbReference>
<gene>
    <name evidence="2" type="ORF">EZ313_09755</name>
</gene>
<dbReference type="EMBL" id="SMLM01000001">
    <property type="protein sequence ID" value="TFZ06882.1"/>
    <property type="molecule type" value="Genomic_DNA"/>
</dbReference>
<dbReference type="RefSeq" id="WP_135262969.1">
    <property type="nucleotide sequence ID" value="NZ_SMLM01000001.1"/>
</dbReference>
<dbReference type="InterPro" id="IPR001087">
    <property type="entry name" value="GDSL"/>
</dbReference>
<dbReference type="PROSITE" id="PS51257">
    <property type="entry name" value="PROKAR_LIPOPROTEIN"/>
    <property type="match status" value="1"/>
</dbReference>
<protein>
    <submittedName>
        <fullName evidence="2">GDSL family lipase</fullName>
    </submittedName>
</protein>
<reference evidence="2 3" key="1">
    <citation type="submission" date="2019-03" db="EMBL/GenBank/DDBJ databases">
        <title>Ramlibacter henchirensis DSM 14656, whole genome shotgun sequence.</title>
        <authorList>
            <person name="Zhang X."/>
            <person name="Feng G."/>
            <person name="Zhu H."/>
        </authorList>
    </citation>
    <scope>NUCLEOTIDE SEQUENCE [LARGE SCALE GENOMIC DNA]</scope>
    <source>
        <strain evidence="2 3">DSM 14656</strain>
    </source>
</reference>
<dbReference type="CDD" id="cd01847">
    <property type="entry name" value="Triacylglycerol_lipase_like"/>
    <property type="match status" value="1"/>
</dbReference>
<keyword evidence="3" id="KW-1185">Reference proteome</keyword>
<proteinExistence type="predicted"/>
<dbReference type="Pfam" id="PF00657">
    <property type="entry name" value="Lipase_GDSL"/>
    <property type="match status" value="1"/>
</dbReference>
<dbReference type="InterPro" id="IPR036514">
    <property type="entry name" value="SGNH_hydro_sf"/>
</dbReference>
<dbReference type="OrthoDB" id="9148933at2"/>
<name>A0A4Z0C7K1_9BURK</name>
<evidence type="ECO:0000256" key="1">
    <source>
        <dbReference type="SAM" id="SignalP"/>
    </source>
</evidence>